<accession>A0A9W9YKR0</accession>
<dbReference type="Proteomes" id="UP001163046">
    <property type="component" value="Unassembled WGS sequence"/>
</dbReference>
<dbReference type="OrthoDB" id="5976933at2759"/>
<organism evidence="1 2">
    <name type="scientific">Desmophyllum pertusum</name>
    <dbReference type="NCBI Taxonomy" id="174260"/>
    <lineage>
        <taxon>Eukaryota</taxon>
        <taxon>Metazoa</taxon>
        <taxon>Cnidaria</taxon>
        <taxon>Anthozoa</taxon>
        <taxon>Hexacorallia</taxon>
        <taxon>Scleractinia</taxon>
        <taxon>Caryophylliina</taxon>
        <taxon>Caryophylliidae</taxon>
        <taxon>Desmophyllum</taxon>
    </lineage>
</organism>
<name>A0A9W9YKR0_9CNID</name>
<dbReference type="AlphaFoldDB" id="A0A9W9YKR0"/>
<sequence length="108" mass="11662">MVHIVPDYPMQSPDDPLITLLAFYLQLPQELSHNVVTKDVLQAIVKSDMSSIERSIGTTIVSVQHFVSTAEGENEDEENEEGSKPSGSVIIVASVGGVLLSLLSSLLR</sequence>
<gene>
    <name evidence="1" type="ORF">OS493_027026</name>
</gene>
<protein>
    <submittedName>
        <fullName evidence="1">Uncharacterized protein</fullName>
    </submittedName>
</protein>
<evidence type="ECO:0000313" key="2">
    <source>
        <dbReference type="Proteomes" id="UP001163046"/>
    </source>
</evidence>
<dbReference type="EMBL" id="MU827325">
    <property type="protein sequence ID" value="KAJ7356098.1"/>
    <property type="molecule type" value="Genomic_DNA"/>
</dbReference>
<keyword evidence="2" id="KW-1185">Reference proteome</keyword>
<reference evidence="1" key="1">
    <citation type="submission" date="2023-01" db="EMBL/GenBank/DDBJ databases">
        <title>Genome assembly of the deep-sea coral Lophelia pertusa.</title>
        <authorList>
            <person name="Herrera S."/>
            <person name="Cordes E."/>
        </authorList>
    </citation>
    <scope>NUCLEOTIDE SEQUENCE</scope>
    <source>
        <strain evidence="1">USNM1676648</strain>
        <tissue evidence="1">Polyp</tissue>
    </source>
</reference>
<proteinExistence type="predicted"/>
<evidence type="ECO:0000313" key="1">
    <source>
        <dbReference type="EMBL" id="KAJ7356098.1"/>
    </source>
</evidence>
<comment type="caution">
    <text evidence="1">The sequence shown here is derived from an EMBL/GenBank/DDBJ whole genome shotgun (WGS) entry which is preliminary data.</text>
</comment>